<dbReference type="SMART" id="SM00530">
    <property type="entry name" value="HTH_XRE"/>
    <property type="match status" value="1"/>
</dbReference>
<dbReference type="PROSITE" id="PS50943">
    <property type="entry name" value="HTH_CROC1"/>
    <property type="match status" value="1"/>
</dbReference>
<dbReference type="Proteomes" id="UP000622610">
    <property type="component" value="Unassembled WGS sequence"/>
</dbReference>
<dbReference type="PANTHER" id="PTHR37038:SF14">
    <property type="entry name" value="TRANSCRIPTIONAL ACTIVATOR"/>
    <property type="match status" value="1"/>
</dbReference>
<feature type="domain" description="HTH cro/C1-type" evidence="1">
    <location>
        <begin position="12"/>
        <end position="65"/>
    </location>
</feature>
<name>A0A917JCY2_9ENTE</name>
<dbReference type="CDD" id="cd00093">
    <property type="entry name" value="HTH_XRE"/>
    <property type="match status" value="1"/>
</dbReference>
<dbReference type="GO" id="GO:0003677">
    <property type="term" value="F:DNA binding"/>
    <property type="evidence" value="ECO:0007669"/>
    <property type="project" value="InterPro"/>
</dbReference>
<protein>
    <submittedName>
        <fullName evidence="2">Transcriptional regulator</fullName>
    </submittedName>
</protein>
<dbReference type="InterPro" id="IPR011990">
    <property type="entry name" value="TPR-like_helical_dom_sf"/>
</dbReference>
<dbReference type="PANTHER" id="PTHR37038">
    <property type="entry name" value="TRANSCRIPTIONAL REGULATOR-RELATED"/>
    <property type="match status" value="1"/>
</dbReference>
<dbReference type="SUPFAM" id="SSF48452">
    <property type="entry name" value="TPR-like"/>
    <property type="match status" value="1"/>
</dbReference>
<dbReference type="InterPro" id="IPR053163">
    <property type="entry name" value="HTH-type_regulator_Rgg"/>
</dbReference>
<proteinExistence type="predicted"/>
<dbReference type="AlphaFoldDB" id="A0A917JCY2"/>
<sequence length="277" mass="32789">MSNKQESLGETLKNLRKAHRMTQKMLAEGICAQSLISRVENNEELPNVVILQQICQRLDVTLDQLMQFESEEIHGRNDRFNKIHHHFIQKNYLKLAQLLKDESLLSTLYLEADFQRYDYYLSICAFHVDKKPIKALELLKKAISSTHNRESLNLSTIEIQMMSDLGRMYHQKGQLELALVELRKVYQLVDGLPEERRTFELNKVYYYYGDVLFELEHYEESFEIVQEGMALAQQFCSYYYLEELFMLNGQLLQETQQIAEATEYFFLAKMVQRIVQD</sequence>
<evidence type="ECO:0000313" key="3">
    <source>
        <dbReference type="Proteomes" id="UP000622610"/>
    </source>
</evidence>
<reference evidence="2" key="2">
    <citation type="submission" date="2020-09" db="EMBL/GenBank/DDBJ databases">
        <authorList>
            <person name="Sun Q."/>
            <person name="Sedlacek I."/>
        </authorList>
    </citation>
    <scope>NUCLEOTIDE SEQUENCE</scope>
    <source>
        <strain evidence="2">CCM 8433</strain>
    </source>
</reference>
<comment type="caution">
    <text evidence="2">The sequence shown here is derived from an EMBL/GenBank/DDBJ whole genome shotgun (WGS) entry which is preliminary data.</text>
</comment>
<accession>A0A917JCY2</accession>
<dbReference type="Pfam" id="PF01381">
    <property type="entry name" value="HTH_3"/>
    <property type="match status" value="1"/>
</dbReference>
<dbReference type="InterPro" id="IPR010982">
    <property type="entry name" value="Lambda_DNA-bd_dom_sf"/>
</dbReference>
<dbReference type="InterPro" id="IPR001387">
    <property type="entry name" value="Cro/C1-type_HTH"/>
</dbReference>
<keyword evidence="3" id="KW-1185">Reference proteome</keyword>
<dbReference type="EMBL" id="BMDT01000001">
    <property type="protein sequence ID" value="GGI64558.1"/>
    <property type="molecule type" value="Genomic_DNA"/>
</dbReference>
<organism evidence="2 3">
    <name type="scientific">Enterococcus alcedinis</name>
    <dbReference type="NCBI Taxonomy" id="1274384"/>
    <lineage>
        <taxon>Bacteria</taxon>
        <taxon>Bacillati</taxon>
        <taxon>Bacillota</taxon>
        <taxon>Bacilli</taxon>
        <taxon>Lactobacillales</taxon>
        <taxon>Enterococcaceae</taxon>
        <taxon>Enterococcus</taxon>
    </lineage>
</organism>
<reference evidence="2" key="1">
    <citation type="journal article" date="2014" name="Int. J. Syst. Evol. Microbiol.">
        <title>Complete genome sequence of Corynebacterium casei LMG S-19264T (=DSM 44701T), isolated from a smear-ripened cheese.</title>
        <authorList>
            <consortium name="US DOE Joint Genome Institute (JGI-PGF)"/>
            <person name="Walter F."/>
            <person name="Albersmeier A."/>
            <person name="Kalinowski J."/>
            <person name="Ruckert C."/>
        </authorList>
    </citation>
    <scope>NUCLEOTIDE SEQUENCE</scope>
    <source>
        <strain evidence="2">CCM 8433</strain>
    </source>
</reference>
<dbReference type="Gene3D" id="1.25.40.10">
    <property type="entry name" value="Tetratricopeptide repeat domain"/>
    <property type="match status" value="1"/>
</dbReference>
<dbReference type="RefSeq" id="WP_188366409.1">
    <property type="nucleotide sequence ID" value="NZ_BMDT01000001.1"/>
</dbReference>
<evidence type="ECO:0000259" key="1">
    <source>
        <dbReference type="PROSITE" id="PS50943"/>
    </source>
</evidence>
<gene>
    <name evidence="2" type="ORF">GCM10011482_02120</name>
</gene>
<evidence type="ECO:0000313" key="2">
    <source>
        <dbReference type="EMBL" id="GGI64558.1"/>
    </source>
</evidence>
<dbReference type="SUPFAM" id="SSF47413">
    <property type="entry name" value="lambda repressor-like DNA-binding domains"/>
    <property type="match status" value="1"/>
</dbReference>